<dbReference type="InterPro" id="IPR007630">
    <property type="entry name" value="RNA_pol_sigma70_r4"/>
</dbReference>
<keyword evidence="5 6" id="KW-0804">Transcription</keyword>
<dbReference type="RefSeq" id="WP_208258186.1">
    <property type="nucleotide sequence ID" value="NZ_JAGEOJ010000010.1"/>
</dbReference>
<evidence type="ECO:0000256" key="2">
    <source>
        <dbReference type="ARBA" id="ARBA00023015"/>
    </source>
</evidence>
<dbReference type="InterPro" id="IPR013325">
    <property type="entry name" value="RNA_pol_sigma_r2"/>
</dbReference>
<dbReference type="NCBIfam" id="NF007227">
    <property type="entry name" value="PRK09645.1"/>
    <property type="match status" value="1"/>
</dbReference>
<dbReference type="GO" id="GO:0003677">
    <property type="term" value="F:DNA binding"/>
    <property type="evidence" value="ECO:0007669"/>
    <property type="project" value="UniProtKB-KW"/>
</dbReference>
<dbReference type="NCBIfam" id="TIGR02937">
    <property type="entry name" value="sigma70-ECF"/>
    <property type="match status" value="1"/>
</dbReference>
<dbReference type="PROSITE" id="PS01063">
    <property type="entry name" value="SIGMA70_ECF"/>
    <property type="match status" value="1"/>
</dbReference>
<proteinExistence type="inferred from homology"/>
<dbReference type="Gene3D" id="1.10.10.10">
    <property type="entry name" value="Winged helix-like DNA-binding domain superfamily/Winged helix DNA-binding domain"/>
    <property type="match status" value="1"/>
</dbReference>
<dbReference type="PANTHER" id="PTHR43133:SF52">
    <property type="entry name" value="ECF RNA POLYMERASE SIGMA FACTOR SIGL"/>
    <property type="match status" value="1"/>
</dbReference>
<dbReference type="InterPro" id="IPR000838">
    <property type="entry name" value="RNA_pol_sigma70_ECF_CS"/>
</dbReference>
<dbReference type="SUPFAM" id="SSF88659">
    <property type="entry name" value="Sigma3 and sigma4 domains of RNA polymerase sigma factors"/>
    <property type="match status" value="1"/>
</dbReference>
<gene>
    <name evidence="9" type="ORF">J4573_24560</name>
</gene>
<name>A0A939PCV5_9ACTN</name>
<dbReference type="Proteomes" id="UP000669179">
    <property type="component" value="Unassembled WGS sequence"/>
</dbReference>
<dbReference type="Gene3D" id="1.10.1740.10">
    <property type="match status" value="1"/>
</dbReference>
<dbReference type="InterPro" id="IPR039425">
    <property type="entry name" value="RNA_pol_sigma-70-like"/>
</dbReference>
<evidence type="ECO:0000313" key="10">
    <source>
        <dbReference type="Proteomes" id="UP000669179"/>
    </source>
</evidence>
<feature type="domain" description="RNA polymerase sigma-70 region 2" evidence="7">
    <location>
        <begin position="36"/>
        <end position="104"/>
    </location>
</feature>
<evidence type="ECO:0000259" key="7">
    <source>
        <dbReference type="Pfam" id="PF04542"/>
    </source>
</evidence>
<dbReference type="SUPFAM" id="SSF88946">
    <property type="entry name" value="Sigma2 domain of RNA polymerase sigma factors"/>
    <property type="match status" value="1"/>
</dbReference>
<evidence type="ECO:0000259" key="8">
    <source>
        <dbReference type="Pfam" id="PF04545"/>
    </source>
</evidence>
<evidence type="ECO:0000256" key="1">
    <source>
        <dbReference type="ARBA" id="ARBA00010641"/>
    </source>
</evidence>
<dbReference type="InterPro" id="IPR036388">
    <property type="entry name" value="WH-like_DNA-bd_sf"/>
</dbReference>
<dbReference type="InterPro" id="IPR014284">
    <property type="entry name" value="RNA_pol_sigma-70_dom"/>
</dbReference>
<protein>
    <recommendedName>
        <fullName evidence="6">RNA polymerase sigma factor</fullName>
    </recommendedName>
</protein>
<dbReference type="PANTHER" id="PTHR43133">
    <property type="entry name" value="RNA POLYMERASE ECF-TYPE SIGMA FACTO"/>
    <property type="match status" value="1"/>
</dbReference>
<keyword evidence="3 6" id="KW-0731">Sigma factor</keyword>
<comment type="caution">
    <text evidence="9">The sequence shown here is derived from an EMBL/GenBank/DDBJ whole genome shotgun (WGS) entry which is preliminary data.</text>
</comment>
<reference evidence="9" key="1">
    <citation type="submission" date="2021-03" db="EMBL/GenBank/DDBJ databases">
        <authorList>
            <person name="Kanchanasin P."/>
            <person name="Saeng-In P."/>
            <person name="Phongsopitanun W."/>
            <person name="Yuki M."/>
            <person name="Kudo T."/>
            <person name="Ohkuma M."/>
            <person name="Tanasupawat S."/>
        </authorList>
    </citation>
    <scope>NUCLEOTIDE SEQUENCE</scope>
    <source>
        <strain evidence="9">GKU 128</strain>
    </source>
</reference>
<feature type="domain" description="RNA polymerase sigma-70 region 4" evidence="8">
    <location>
        <begin position="136"/>
        <end position="184"/>
    </location>
</feature>
<evidence type="ECO:0000256" key="5">
    <source>
        <dbReference type="ARBA" id="ARBA00023163"/>
    </source>
</evidence>
<evidence type="ECO:0000256" key="3">
    <source>
        <dbReference type="ARBA" id="ARBA00023082"/>
    </source>
</evidence>
<dbReference type="InterPro" id="IPR013324">
    <property type="entry name" value="RNA_pol_sigma_r3/r4-like"/>
</dbReference>
<organism evidence="9 10">
    <name type="scientific">Actinomadura barringtoniae</name>
    <dbReference type="NCBI Taxonomy" id="1427535"/>
    <lineage>
        <taxon>Bacteria</taxon>
        <taxon>Bacillati</taxon>
        <taxon>Actinomycetota</taxon>
        <taxon>Actinomycetes</taxon>
        <taxon>Streptosporangiales</taxon>
        <taxon>Thermomonosporaceae</taxon>
        <taxon>Actinomadura</taxon>
    </lineage>
</organism>
<keyword evidence="2 6" id="KW-0805">Transcription regulation</keyword>
<dbReference type="EMBL" id="JAGEOJ010000010">
    <property type="protein sequence ID" value="MBO2450296.1"/>
    <property type="molecule type" value="Genomic_DNA"/>
</dbReference>
<dbReference type="AlphaFoldDB" id="A0A939PCV5"/>
<keyword evidence="10" id="KW-1185">Reference proteome</keyword>
<dbReference type="GO" id="GO:0016987">
    <property type="term" value="F:sigma factor activity"/>
    <property type="evidence" value="ECO:0007669"/>
    <property type="project" value="UniProtKB-KW"/>
</dbReference>
<dbReference type="Pfam" id="PF04545">
    <property type="entry name" value="Sigma70_r4"/>
    <property type="match status" value="1"/>
</dbReference>
<dbReference type="Pfam" id="PF04542">
    <property type="entry name" value="Sigma70_r2"/>
    <property type="match status" value="1"/>
</dbReference>
<accession>A0A939PCV5</accession>
<evidence type="ECO:0000256" key="6">
    <source>
        <dbReference type="RuleBase" id="RU000716"/>
    </source>
</evidence>
<dbReference type="CDD" id="cd06171">
    <property type="entry name" value="Sigma70_r4"/>
    <property type="match status" value="1"/>
</dbReference>
<comment type="similarity">
    <text evidence="1 6">Belongs to the sigma-70 factor family. ECF subfamily.</text>
</comment>
<evidence type="ECO:0000313" key="9">
    <source>
        <dbReference type="EMBL" id="MBO2450296.1"/>
    </source>
</evidence>
<dbReference type="GO" id="GO:0006352">
    <property type="term" value="P:DNA-templated transcription initiation"/>
    <property type="evidence" value="ECO:0007669"/>
    <property type="project" value="InterPro"/>
</dbReference>
<dbReference type="InterPro" id="IPR007627">
    <property type="entry name" value="RNA_pol_sigma70_r2"/>
</dbReference>
<sequence>MATPGTVGRPTGGLRNLFRRPRPVTDAEDELLVAELYRQYHRPLLTFTLRLTGGDRQWAEDVVQETMIRAWRSADRLDVDGASLMPWLATVARRIVIDNRRSRDVRPPEVGDGPLENLPMADEMEGLLRKVVVTEALTALSPAHREILTETVLRDRTVNQAAEVLGIPVGTVKSRVYYALRALRVALEERGVTA</sequence>
<keyword evidence="4 6" id="KW-0238">DNA-binding</keyword>
<evidence type="ECO:0000256" key="4">
    <source>
        <dbReference type="ARBA" id="ARBA00023125"/>
    </source>
</evidence>